<keyword evidence="2" id="KW-1185">Reference proteome</keyword>
<organism evidence="1 2">
    <name type="scientific">Engystomops pustulosus</name>
    <name type="common">Tungara frog</name>
    <name type="synonym">Physalaemus pustulosus</name>
    <dbReference type="NCBI Taxonomy" id="76066"/>
    <lineage>
        <taxon>Eukaryota</taxon>
        <taxon>Metazoa</taxon>
        <taxon>Chordata</taxon>
        <taxon>Craniata</taxon>
        <taxon>Vertebrata</taxon>
        <taxon>Euteleostomi</taxon>
        <taxon>Amphibia</taxon>
        <taxon>Batrachia</taxon>
        <taxon>Anura</taxon>
        <taxon>Neobatrachia</taxon>
        <taxon>Hyloidea</taxon>
        <taxon>Leptodactylidae</taxon>
        <taxon>Leiuperinae</taxon>
        <taxon>Engystomops</taxon>
    </lineage>
</organism>
<dbReference type="Proteomes" id="UP000824782">
    <property type="component" value="Unassembled WGS sequence"/>
</dbReference>
<reference evidence="1" key="1">
    <citation type="thesis" date="2020" institute="ProQuest LLC" country="789 East Eisenhower Parkway, Ann Arbor, MI, USA">
        <title>Comparative Genomics and Chromosome Evolution.</title>
        <authorList>
            <person name="Mudd A.B."/>
        </authorList>
    </citation>
    <scope>NUCLEOTIDE SEQUENCE</scope>
    <source>
        <strain evidence="1">237g6f4</strain>
        <tissue evidence="1">Blood</tissue>
    </source>
</reference>
<evidence type="ECO:0000313" key="1">
    <source>
        <dbReference type="EMBL" id="KAG8574802.1"/>
    </source>
</evidence>
<dbReference type="AlphaFoldDB" id="A0AAV7BQZ9"/>
<proteinExistence type="predicted"/>
<gene>
    <name evidence="1" type="ORF">GDO81_009340</name>
</gene>
<evidence type="ECO:0000313" key="2">
    <source>
        <dbReference type="Proteomes" id="UP000824782"/>
    </source>
</evidence>
<sequence>MYYITSSGHCNCESSCAKVHKIVKLSSSSGDHPHPYTSPCIRKYSKTGAIICPHVVLVFSCSGAVGDVSGGPQLLAGSRVVPLDGTK</sequence>
<dbReference type="EMBL" id="WNYA01000004">
    <property type="protein sequence ID" value="KAG8574802.1"/>
    <property type="molecule type" value="Genomic_DNA"/>
</dbReference>
<comment type="caution">
    <text evidence="1">The sequence shown here is derived from an EMBL/GenBank/DDBJ whole genome shotgun (WGS) entry which is preliminary data.</text>
</comment>
<name>A0AAV7BQZ9_ENGPU</name>
<accession>A0AAV7BQZ9</accession>
<protein>
    <submittedName>
        <fullName evidence="1">Uncharacterized protein</fullName>
    </submittedName>
</protein>